<dbReference type="RefSeq" id="WP_408074901.1">
    <property type="nucleotide sequence ID" value="NZ_JBELQB010000007.1"/>
</dbReference>
<name>A0ABW8YF71_9FLAO</name>
<gene>
    <name evidence="1" type="ORF">ABS768_10355</name>
</gene>
<accession>A0ABW8YF71</accession>
<protein>
    <submittedName>
        <fullName evidence="1">Uncharacterized protein</fullName>
    </submittedName>
</protein>
<keyword evidence="2" id="KW-1185">Reference proteome</keyword>
<comment type="caution">
    <text evidence="1">The sequence shown here is derived from an EMBL/GenBank/DDBJ whole genome shotgun (WGS) entry which is preliminary data.</text>
</comment>
<dbReference type="Proteomes" id="UP001629059">
    <property type="component" value="Unassembled WGS sequence"/>
</dbReference>
<reference evidence="1 2" key="1">
    <citation type="submission" date="2024-06" db="EMBL/GenBank/DDBJ databases">
        <authorList>
            <person name="Kaempfer P."/>
            <person name="Viver T."/>
        </authorList>
    </citation>
    <scope>NUCLEOTIDE SEQUENCE [LARGE SCALE GENOMIC DNA]</scope>
    <source>
        <strain evidence="1 2">ST-75</strain>
    </source>
</reference>
<dbReference type="EMBL" id="JBELQB010000007">
    <property type="protein sequence ID" value="MFL9837901.1"/>
    <property type="molecule type" value="Genomic_DNA"/>
</dbReference>
<sequence>MWLRKKHKEPTNPFSYYESGFNLNEKHINWNDIRRITVHKEDLVAIDRICIRIELETDDFFRIHEDLPRYDEFIQKLEDNVQISPAWFQYVAFPAFERNETVIYDKSKISFSQ</sequence>
<evidence type="ECO:0000313" key="2">
    <source>
        <dbReference type="Proteomes" id="UP001629059"/>
    </source>
</evidence>
<organism evidence="1 2">
    <name type="scientific">Flavobacterium rhizophilum</name>
    <dbReference type="NCBI Taxonomy" id="3163296"/>
    <lineage>
        <taxon>Bacteria</taxon>
        <taxon>Pseudomonadati</taxon>
        <taxon>Bacteroidota</taxon>
        <taxon>Flavobacteriia</taxon>
        <taxon>Flavobacteriales</taxon>
        <taxon>Flavobacteriaceae</taxon>
        <taxon>Flavobacterium</taxon>
    </lineage>
</organism>
<proteinExistence type="predicted"/>
<evidence type="ECO:0000313" key="1">
    <source>
        <dbReference type="EMBL" id="MFL9837901.1"/>
    </source>
</evidence>